<dbReference type="InterPro" id="IPR029045">
    <property type="entry name" value="ClpP/crotonase-like_dom_sf"/>
</dbReference>
<dbReference type="PANTHER" id="PTHR43459:SF1">
    <property type="entry name" value="EG:BACN32G11.4 PROTEIN"/>
    <property type="match status" value="1"/>
</dbReference>
<evidence type="ECO:0000313" key="2">
    <source>
        <dbReference type="EMBL" id="RIA43798.1"/>
    </source>
</evidence>
<evidence type="ECO:0000256" key="1">
    <source>
        <dbReference type="ARBA" id="ARBA00005254"/>
    </source>
</evidence>
<dbReference type="Gene3D" id="1.10.12.10">
    <property type="entry name" value="Lyase 2-enoyl-coa Hydratase, Chain A, domain 2"/>
    <property type="match status" value="1"/>
</dbReference>
<dbReference type="Proteomes" id="UP000266568">
    <property type="component" value="Unassembled WGS sequence"/>
</dbReference>
<accession>A0A397P4K3</accession>
<proteinExistence type="inferred from homology"/>
<dbReference type="GO" id="GO:0016853">
    <property type="term" value="F:isomerase activity"/>
    <property type="evidence" value="ECO:0007669"/>
    <property type="project" value="UniProtKB-KW"/>
</dbReference>
<organism evidence="2 3">
    <name type="scientific">Hephaestia caeni</name>
    <dbReference type="NCBI Taxonomy" id="645617"/>
    <lineage>
        <taxon>Bacteria</taxon>
        <taxon>Pseudomonadati</taxon>
        <taxon>Pseudomonadota</taxon>
        <taxon>Alphaproteobacteria</taxon>
        <taxon>Sphingomonadales</taxon>
        <taxon>Sphingomonadaceae</taxon>
        <taxon>Hephaestia</taxon>
    </lineage>
</organism>
<dbReference type="AlphaFoldDB" id="A0A397P4K3"/>
<comment type="similarity">
    <text evidence="1">Belongs to the enoyl-CoA hydratase/isomerase family.</text>
</comment>
<dbReference type="OrthoDB" id="9781757at2"/>
<dbReference type="InterPro" id="IPR001753">
    <property type="entry name" value="Enoyl-CoA_hydra/iso"/>
</dbReference>
<gene>
    <name evidence="2" type="ORF">DFR49_2027</name>
</gene>
<dbReference type="RefSeq" id="WP_119035604.1">
    <property type="nucleotide sequence ID" value="NZ_QXDC01000003.1"/>
</dbReference>
<sequence>MAPLLYEVEDGLAIITLNRPDQMNATSPAMRALLIEATYRAETDDAVRAVLIRGAGAHFMAGGDLREFRERMEHDPDAHRRGAEARALDVHLAILRLVRMPKPVVAAVQGAVAGMGASIMMAADIAIAADDAYVALAFTRIGLAGDCGATFHLPRLVGERRALELMLLGERIDARRAADIGLVTRIVPRADLADESEAIARCLAAGATVGLGLAKRLVRGAHAASLEEQLLHEAAAAARCAATDDHHEGVAAFLDRRAPRFEGR</sequence>
<dbReference type="SUPFAM" id="SSF52096">
    <property type="entry name" value="ClpP/crotonase"/>
    <property type="match status" value="1"/>
</dbReference>
<dbReference type="Pfam" id="PF00378">
    <property type="entry name" value="ECH_1"/>
    <property type="match status" value="1"/>
</dbReference>
<evidence type="ECO:0000313" key="3">
    <source>
        <dbReference type="Proteomes" id="UP000266568"/>
    </source>
</evidence>
<protein>
    <submittedName>
        <fullName evidence="2">2-(1,2-epoxy-1,2-dihydrophenyl)acetyl-CoA isomerase</fullName>
    </submittedName>
</protein>
<keyword evidence="2" id="KW-0413">Isomerase</keyword>
<dbReference type="EMBL" id="QXDC01000003">
    <property type="protein sequence ID" value="RIA43798.1"/>
    <property type="molecule type" value="Genomic_DNA"/>
</dbReference>
<keyword evidence="3" id="KW-1185">Reference proteome</keyword>
<dbReference type="CDD" id="cd06558">
    <property type="entry name" value="crotonase-like"/>
    <property type="match status" value="1"/>
</dbReference>
<reference evidence="2 3" key="1">
    <citation type="submission" date="2018-08" db="EMBL/GenBank/DDBJ databases">
        <title>Genomic Encyclopedia of Type Strains, Phase IV (KMG-IV): sequencing the most valuable type-strain genomes for metagenomic binning, comparative biology and taxonomic classification.</title>
        <authorList>
            <person name="Goeker M."/>
        </authorList>
    </citation>
    <scope>NUCLEOTIDE SEQUENCE [LARGE SCALE GENOMIC DNA]</scope>
    <source>
        <strain evidence="2 3">DSM 25527</strain>
    </source>
</reference>
<name>A0A397P4K3_9SPHN</name>
<dbReference type="InterPro" id="IPR014748">
    <property type="entry name" value="Enoyl-CoA_hydra_C"/>
</dbReference>
<dbReference type="PANTHER" id="PTHR43459">
    <property type="entry name" value="ENOYL-COA HYDRATASE"/>
    <property type="match status" value="1"/>
</dbReference>
<dbReference type="Gene3D" id="3.90.226.10">
    <property type="entry name" value="2-enoyl-CoA Hydratase, Chain A, domain 1"/>
    <property type="match status" value="1"/>
</dbReference>
<comment type="caution">
    <text evidence="2">The sequence shown here is derived from an EMBL/GenBank/DDBJ whole genome shotgun (WGS) entry which is preliminary data.</text>
</comment>